<dbReference type="EMBL" id="UINC01139068">
    <property type="protein sequence ID" value="SVD25393.1"/>
    <property type="molecule type" value="Genomic_DNA"/>
</dbReference>
<proteinExistence type="predicted"/>
<dbReference type="AlphaFoldDB" id="A0A382TTT0"/>
<evidence type="ECO:0000313" key="1">
    <source>
        <dbReference type="EMBL" id="SVD25393.1"/>
    </source>
</evidence>
<organism evidence="1">
    <name type="scientific">marine metagenome</name>
    <dbReference type="NCBI Taxonomy" id="408172"/>
    <lineage>
        <taxon>unclassified sequences</taxon>
        <taxon>metagenomes</taxon>
        <taxon>ecological metagenomes</taxon>
    </lineage>
</organism>
<name>A0A382TTT0_9ZZZZ</name>
<accession>A0A382TTT0</accession>
<gene>
    <name evidence="1" type="ORF">METZ01_LOCUS378247</name>
</gene>
<sequence length="31" mass="3763">NNNSLHIDPTHRVLSIYFSIWQKNHHQYKDG</sequence>
<feature type="non-terminal residue" evidence="1">
    <location>
        <position position="1"/>
    </location>
</feature>
<reference evidence="1" key="1">
    <citation type="submission" date="2018-05" db="EMBL/GenBank/DDBJ databases">
        <authorList>
            <person name="Lanie J.A."/>
            <person name="Ng W.-L."/>
            <person name="Kazmierczak K.M."/>
            <person name="Andrzejewski T.M."/>
            <person name="Davidsen T.M."/>
            <person name="Wayne K.J."/>
            <person name="Tettelin H."/>
            <person name="Glass J.I."/>
            <person name="Rusch D."/>
            <person name="Podicherti R."/>
            <person name="Tsui H.-C.T."/>
            <person name="Winkler M.E."/>
        </authorList>
    </citation>
    <scope>NUCLEOTIDE SEQUENCE</scope>
</reference>
<protein>
    <submittedName>
        <fullName evidence="1">Uncharacterized protein</fullName>
    </submittedName>
</protein>